<dbReference type="EnsemblMetazoa" id="G15449.1">
    <property type="protein sequence ID" value="G15449.1:cds"/>
    <property type="gene ID" value="G15449"/>
</dbReference>
<evidence type="ECO:0008006" key="4">
    <source>
        <dbReference type="Google" id="ProtNLM"/>
    </source>
</evidence>
<dbReference type="PROSITE" id="PS50082">
    <property type="entry name" value="WD_REPEATS_2"/>
    <property type="match status" value="1"/>
</dbReference>
<dbReference type="InterPro" id="IPR015943">
    <property type="entry name" value="WD40/YVTN_repeat-like_dom_sf"/>
</dbReference>
<dbReference type="PANTHER" id="PTHR46947">
    <property type="entry name" value="WD REPEAT-CONTAINING PROTEIN 73"/>
    <property type="match status" value="1"/>
</dbReference>
<evidence type="ECO:0000313" key="3">
    <source>
        <dbReference type="Proteomes" id="UP000005408"/>
    </source>
</evidence>
<evidence type="ECO:0000313" key="2">
    <source>
        <dbReference type="EnsemblMetazoa" id="G15449.1:cds"/>
    </source>
</evidence>
<dbReference type="OMA" id="HVIFGSH"/>
<sequence>MCTVAKKEMTLSSDDDDWFYDSISRYKHLYMYDLQYPVTALDWINTNYVCVATRGRSRHEITELSLPDKLCTKEDLALSKNRDFQVVTGGFSSAQINAIKHIPDTRLICTSSVNNHGHLEIWKLGSQETDLIKLETRLNNRKPKGAWSLISELKKSHVIFGSHGDNLCYADVMSQTILQDTTDFNCEGRLSCIRNLGEHIVCGCFTSGQLLIWDTREKTPSLQETECDKSVQWTMDCSETDMVQLSSGGDIQFRDSRKPKTCNMTLSNNVGFTSNDLEYLKICLKKQNGSLHQYSVSGFDGNVHLFSSDSSSPVFVHEGHVKNGSNDLSKMKVVTHSWHPTENVVLSAATDGSLHAWQQTS</sequence>
<proteinExistence type="predicted"/>
<keyword evidence="3" id="KW-1185">Reference proteome</keyword>
<accession>A0A8W8IQY0</accession>
<dbReference type="Proteomes" id="UP000005408">
    <property type="component" value="Unassembled WGS sequence"/>
</dbReference>
<dbReference type="GO" id="GO:0031122">
    <property type="term" value="P:cytoplasmic microtubule organization"/>
    <property type="evidence" value="ECO:0007669"/>
    <property type="project" value="TreeGrafter"/>
</dbReference>
<dbReference type="GO" id="GO:0000922">
    <property type="term" value="C:spindle pole"/>
    <property type="evidence" value="ECO:0007669"/>
    <property type="project" value="TreeGrafter"/>
</dbReference>
<dbReference type="Gene3D" id="2.130.10.10">
    <property type="entry name" value="YVTN repeat-like/Quinoprotein amine dehydrogenase"/>
    <property type="match status" value="1"/>
</dbReference>
<dbReference type="InterPro" id="IPR042795">
    <property type="entry name" value="Wdr73"/>
</dbReference>
<protein>
    <recommendedName>
        <fullName evidence="4">WD repeat-containing protein 73</fullName>
    </recommendedName>
</protein>
<dbReference type="PROSITE" id="PS50294">
    <property type="entry name" value="WD_REPEATS_REGION"/>
    <property type="match status" value="1"/>
</dbReference>
<feature type="repeat" description="WD" evidence="1">
    <location>
        <begin position="337"/>
        <end position="361"/>
    </location>
</feature>
<name>A0A8W8IQY0_MAGGI</name>
<evidence type="ECO:0000256" key="1">
    <source>
        <dbReference type="PROSITE-ProRule" id="PRU00221"/>
    </source>
</evidence>
<dbReference type="PANTHER" id="PTHR46947:SF1">
    <property type="entry name" value="WD REPEAT-CONTAINING PROTEIN 73"/>
    <property type="match status" value="1"/>
</dbReference>
<dbReference type="AlphaFoldDB" id="A0A8W8IQY0"/>
<dbReference type="GO" id="GO:0005829">
    <property type="term" value="C:cytosol"/>
    <property type="evidence" value="ECO:0007669"/>
    <property type="project" value="TreeGrafter"/>
</dbReference>
<dbReference type="SUPFAM" id="SSF50978">
    <property type="entry name" value="WD40 repeat-like"/>
    <property type="match status" value="1"/>
</dbReference>
<keyword evidence="1" id="KW-0853">WD repeat</keyword>
<organism evidence="2 3">
    <name type="scientific">Magallana gigas</name>
    <name type="common">Pacific oyster</name>
    <name type="synonym">Crassostrea gigas</name>
    <dbReference type="NCBI Taxonomy" id="29159"/>
    <lineage>
        <taxon>Eukaryota</taxon>
        <taxon>Metazoa</taxon>
        <taxon>Spiralia</taxon>
        <taxon>Lophotrochozoa</taxon>
        <taxon>Mollusca</taxon>
        <taxon>Bivalvia</taxon>
        <taxon>Autobranchia</taxon>
        <taxon>Pteriomorphia</taxon>
        <taxon>Ostreida</taxon>
        <taxon>Ostreoidea</taxon>
        <taxon>Ostreidae</taxon>
        <taxon>Magallana</taxon>
    </lineage>
</organism>
<dbReference type="InterPro" id="IPR001680">
    <property type="entry name" value="WD40_rpt"/>
</dbReference>
<dbReference type="InterPro" id="IPR036322">
    <property type="entry name" value="WD40_repeat_dom_sf"/>
</dbReference>
<reference evidence="2" key="1">
    <citation type="submission" date="2022-08" db="UniProtKB">
        <authorList>
            <consortium name="EnsemblMetazoa"/>
        </authorList>
    </citation>
    <scope>IDENTIFICATION</scope>
    <source>
        <strain evidence="2">05x7-T-G4-1.051#20</strain>
    </source>
</reference>